<dbReference type="Pfam" id="PF23225">
    <property type="entry name" value="zf-C2H2_7th_ZNF462"/>
    <property type="match status" value="3"/>
</dbReference>
<feature type="region of interest" description="Disordered" evidence="6">
    <location>
        <begin position="1680"/>
        <end position="1701"/>
    </location>
</feature>
<dbReference type="GO" id="GO:0010468">
    <property type="term" value="P:regulation of gene expression"/>
    <property type="evidence" value="ECO:0007669"/>
    <property type="project" value="TreeGrafter"/>
</dbReference>
<dbReference type="PANTHER" id="PTHR24403">
    <property type="entry name" value="ZINC FINGER PROTEIN"/>
    <property type="match status" value="1"/>
</dbReference>
<feature type="compositionally biased region" description="Basic and acidic residues" evidence="6">
    <location>
        <begin position="558"/>
        <end position="568"/>
    </location>
</feature>
<dbReference type="Ensembl" id="ENSMZET00005018690.1">
    <property type="protein sequence ID" value="ENSMZEP00005018101.1"/>
    <property type="gene ID" value="ENSMZEG00005013602.1"/>
</dbReference>
<dbReference type="InterPro" id="IPR059059">
    <property type="entry name" value="Znf-C2H2_7th_ZNF462"/>
</dbReference>
<dbReference type="InterPro" id="IPR057831">
    <property type="entry name" value="Znf_C2H2_ZNF462_1st"/>
</dbReference>
<feature type="region of interest" description="Disordered" evidence="6">
    <location>
        <begin position="558"/>
        <end position="590"/>
    </location>
</feature>
<dbReference type="PANTHER" id="PTHR24403:SF67">
    <property type="entry name" value="FI01116P-RELATED"/>
    <property type="match status" value="1"/>
</dbReference>
<keyword evidence="9" id="KW-1185">Reference proteome</keyword>
<dbReference type="STRING" id="106582.ENSMZEP00005018097"/>
<feature type="compositionally biased region" description="Polar residues" evidence="6">
    <location>
        <begin position="1443"/>
        <end position="1453"/>
    </location>
</feature>
<name>A0A3P9C7M2_9CICH</name>
<dbReference type="GeneTree" id="ENSGT00940000156411"/>
<dbReference type="InterPro" id="IPR036236">
    <property type="entry name" value="Znf_C2H2_sf"/>
</dbReference>
<feature type="domain" description="C2H2-type" evidence="7">
    <location>
        <begin position="1275"/>
        <end position="1303"/>
    </location>
</feature>
<keyword evidence="4" id="KW-0862">Zinc</keyword>
<feature type="region of interest" description="Disordered" evidence="6">
    <location>
        <begin position="964"/>
        <end position="987"/>
    </location>
</feature>
<dbReference type="InterPro" id="IPR059058">
    <property type="entry name" value="Znf-C2H2_ZNF462"/>
</dbReference>
<reference evidence="8" key="2">
    <citation type="submission" date="2025-05" db="UniProtKB">
        <authorList>
            <consortium name="Ensembl"/>
        </authorList>
    </citation>
    <scope>IDENTIFICATION</scope>
</reference>
<feature type="domain" description="C2H2-type" evidence="7">
    <location>
        <begin position="376"/>
        <end position="404"/>
    </location>
</feature>
<keyword evidence="1" id="KW-0479">Metal-binding</keyword>
<feature type="domain" description="C2H2-type" evidence="7">
    <location>
        <begin position="1702"/>
        <end position="1729"/>
    </location>
</feature>
<evidence type="ECO:0000256" key="2">
    <source>
        <dbReference type="ARBA" id="ARBA00022737"/>
    </source>
</evidence>
<feature type="region of interest" description="Disordered" evidence="6">
    <location>
        <begin position="465"/>
        <end position="487"/>
    </location>
</feature>
<sequence>MLIYTGLLPAPSDTVECSTSGHIKQVISQAVTEESQVKAFHCSHCVLVFKSKVYLFEHLNKVHGLNTEISLREAGLCPGTDKANTENSSSSSGDNFKCQRCDFKACSWDGLSEHEELCHKTSENPNVSGGVIISENLDSTLSVISANQNNEAAGTSEDPSVLSDISTSEGKCMLKDLKTYKRPLQTITKYFSVSSESNAMTAEKLADGTKGTIILQESPSSSCPNSSGVFKVTAKSVIDITGSKSYHFLHTDLTTDLTPSKTPEQFRKETVPDSAVKRSSGKSLKSHPVKKAKLDNEEMLTEKENERQQSSSSNEFSFEVSEDEDEADVAKVYSCKHCDYSDVGIRRISAHYQSDHPYIRYNSVYIQDASDHSATFRCLECPVEFLSTADLKRHYLENHPDAPDVFAMKSCGLSLVFKCFLCKFTTNLLKSLKEHYKAKHATYEVENSLLFCRYSMSESQKESSQLSLEKSDGISPERAHTSQNSSSKRADMALYKCQKCMFSHRSVVAMHVHYQKSHPDEVITLDKIKQSACPTSHAASEMTSEKCSDSVIVVDHSETTPEACKNRSESSQTTKGESSKFPTKSSNEITTGLDISSSSLPNETFYCQFCSYTSTKVKSILGHHNAKHSMDAPIGTDDVLWYSAEMQKRQSESKMSKSPSSSQFNTSKQVKMCREKEDLYKEDYTADASETGERQNKSYACPENLFYCHKCNFGNPSVKGVINHQAKVHRKCNSSTKCVLEYTALIHDEIRKANAKDSSSSHLPLPIINEGEEKAFFCHFCNYRHSTLDQVMRHYSKTHHGFKAKPSEILLHTSKIHDQAQKSLLTSAQNEEAAQEILKVKKKKTKKHSKSLVISATPSVTTPHTKRSLNCYSCAYKTDVIYALKTHLRKIHKVKRTVTDILRYYFRQGSLERGYYCEFCVFRHEKAAAVYEHYQERHLGRVPCVEYVSSRLYAGPGMVHCKKKKPDLEQSGGSGTENRLLSQRSGQNKAGLSCKRCSFKSNSLSDLAHHYRMVHPLSAKLSKKTNASWRVQDQSDRPGSFDSYQFGKSQDEAKASSTVFKCLYCSANFNSKHGLHIHCGMKHPEVVIKKFEQEQKPKKQLQKRLHVFKCPYCTYVNTVYQGVLTHCQMKHPNLPSRADSLHVDMVYVENLDETRKSSPPGETLKLCGHMCKTCPQICATLEKLNKHCERDHKKTGASTAQSTAKPAPKPLVKSKILLSKAYSTHGSVSKTSVLSKKIYAVINCQHCSYTCTTKLALGRHLLANHKHTISKDCVYKCVLCSKVYFRKKHLGGHYAVTHGKEAYLKYYVPIYKQPLKKTAPSPFEDPSTQQQEKASETFKSSITAEESLLIYKCPNCPYVNASYHGTLTHCQMKHPAIVVRADELETGEVFVSNMVNCTLGKGSNERGYLCKKCSQIHGSLTKLNAHCKRVHHDTEVYEHTDTESQPVHTSQGSAWEDASVKNKTSREVSIAESRQAPQTETPEASPSTLLSGLRSNKQLYKCQMCTYKGLYRKYLQCHYKNTHKLDAVSIYKLLEKYNKRKWNFPSNILKSGNSTKVKCLKCPELIFKSLQLLIDHYSTFHRSEWKLDFTVLSLGSTKKKTTGVYKCDHCNTQLNGIRKLCYHMDRHRARMLEKAKAAQRKESLISTTLEQESSEPCRQDETTTLETVNEVNRWNGTPVQSAATSELSDVQQPELESNGDKHTCRQCGRMFMSLKGLHSHEHSHAALAAIKKLDNSSTSGLKHK</sequence>
<feature type="compositionally biased region" description="Polar residues" evidence="6">
    <location>
        <begin position="1680"/>
        <end position="1695"/>
    </location>
</feature>
<protein>
    <recommendedName>
        <fullName evidence="7">C2H2-type domain-containing protein</fullName>
    </recommendedName>
</protein>
<evidence type="ECO:0000256" key="1">
    <source>
        <dbReference type="ARBA" id="ARBA00022723"/>
    </source>
</evidence>
<keyword evidence="2" id="KW-0677">Repeat</keyword>
<accession>A0A3P9C7M2</accession>
<dbReference type="Gene3D" id="3.30.160.60">
    <property type="entry name" value="Classic Zinc Finger"/>
    <property type="match status" value="3"/>
</dbReference>
<dbReference type="PROSITE" id="PS00028">
    <property type="entry name" value="ZINC_FINGER_C2H2_1"/>
    <property type="match status" value="6"/>
</dbReference>
<dbReference type="SUPFAM" id="SSF57667">
    <property type="entry name" value="beta-beta-alpha zinc fingers"/>
    <property type="match status" value="1"/>
</dbReference>
<feature type="region of interest" description="Disordered" evidence="6">
    <location>
        <begin position="257"/>
        <end position="322"/>
    </location>
</feature>
<dbReference type="GO" id="GO:0005634">
    <property type="term" value="C:nucleus"/>
    <property type="evidence" value="ECO:0007669"/>
    <property type="project" value="TreeGrafter"/>
</dbReference>
<dbReference type="InterPro" id="IPR050688">
    <property type="entry name" value="Zinc_finger/UBP_domain"/>
</dbReference>
<keyword evidence="3 5" id="KW-0863">Zinc-finger</keyword>
<feature type="compositionally biased region" description="Basic and acidic residues" evidence="6">
    <location>
        <begin position="469"/>
        <end position="480"/>
    </location>
</feature>
<evidence type="ECO:0000313" key="9">
    <source>
        <dbReference type="Proteomes" id="UP000265160"/>
    </source>
</evidence>
<dbReference type="Ensembl" id="ENSMZET00005018686.1">
    <property type="protein sequence ID" value="ENSMZEP00005018097.1"/>
    <property type="gene ID" value="ENSMZEG00005013602.1"/>
</dbReference>
<dbReference type="Pfam" id="PF23077">
    <property type="entry name" value="zf-C2H2_ZNF462_1st"/>
    <property type="match status" value="1"/>
</dbReference>
<dbReference type="GO" id="GO:0008270">
    <property type="term" value="F:zinc ion binding"/>
    <property type="evidence" value="ECO:0007669"/>
    <property type="project" value="UniProtKB-KW"/>
</dbReference>
<evidence type="ECO:0000256" key="3">
    <source>
        <dbReference type="ARBA" id="ARBA00022771"/>
    </source>
</evidence>
<dbReference type="InterPro" id="IPR013087">
    <property type="entry name" value="Znf_C2H2_type"/>
</dbReference>
<feature type="compositionally biased region" description="Polar residues" evidence="6">
    <location>
        <begin position="976"/>
        <end position="987"/>
    </location>
</feature>
<proteinExistence type="predicted"/>
<organism evidence="8 9">
    <name type="scientific">Maylandia zebra</name>
    <name type="common">zebra mbuna</name>
    <dbReference type="NCBI Taxonomy" id="106582"/>
    <lineage>
        <taxon>Eukaryota</taxon>
        <taxon>Metazoa</taxon>
        <taxon>Chordata</taxon>
        <taxon>Craniata</taxon>
        <taxon>Vertebrata</taxon>
        <taxon>Euteleostomi</taxon>
        <taxon>Actinopterygii</taxon>
        <taxon>Neopterygii</taxon>
        <taxon>Teleostei</taxon>
        <taxon>Neoteleostei</taxon>
        <taxon>Acanthomorphata</taxon>
        <taxon>Ovalentaria</taxon>
        <taxon>Cichlomorphae</taxon>
        <taxon>Cichliformes</taxon>
        <taxon>Cichlidae</taxon>
        <taxon>African cichlids</taxon>
        <taxon>Pseudocrenilabrinae</taxon>
        <taxon>Haplochromini</taxon>
        <taxon>Maylandia</taxon>
        <taxon>Maylandia zebra complex</taxon>
    </lineage>
</organism>
<dbReference type="PROSITE" id="PS50157">
    <property type="entry name" value="ZINC_FINGER_C2H2_2"/>
    <property type="match status" value="3"/>
</dbReference>
<feature type="compositionally biased region" description="Low complexity" evidence="6">
    <location>
        <begin position="308"/>
        <end position="319"/>
    </location>
</feature>
<dbReference type="SMART" id="SM00355">
    <property type="entry name" value="ZnF_C2H2"/>
    <property type="match status" value="23"/>
</dbReference>
<evidence type="ECO:0000256" key="6">
    <source>
        <dbReference type="SAM" id="MobiDB-lite"/>
    </source>
</evidence>
<feature type="region of interest" description="Disordered" evidence="6">
    <location>
        <begin position="1438"/>
        <end position="1490"/>
    </location>
</feature>
<evidence type="ECO:0000256" key="4">
    <source>
        <dbReference type="ARBA" id="ARBA00022833"/>
    </source>
</evidence>
<feature type="compositionally biased region" description="Polar residues" evidence="6">
    <location>
        <begin position="569"/>
        <end position="590"/>
    </location>
</feature>
<evidence type="ECO:0000313" key="8">
    <source>
        <dbReference type="Ensembl" id="ENSMZEP00005018097.1"/>
    </source>
</evidence>
<evidence type="ECO:0000259" key="7">
    <source>
        <dbReference type="PROSITE" id="PS50157"/>
    </source>
</evidence>
<dbReference type="Proteomes" id="UP000265160">
    <property type="component" value="LG12"/>
</dbReference>
<reference evidence="8 9" key="1">
    <citation type="journal article" date="2014" name="Nature">
        <title>The genomic substrate for adaptive radiation in African cichlid fish.</title>
        <authorList>
            <person name="Brawand D."/>
            <person name="Wagner C.E."/>
            <person name="Li Y.I."/>
            <person name="Malinsky M."/>
            <person name="Keller I."/>
            <person name="Fan S."/>
            <person name="Simakov O."/>
            <person name="Ng A.Y."/>
            <person name="Lim Z.W."/>
            <person name="Bezault E."/>
            <person name="Turner-Maier J."/>
            <person name="Johnson J."/>
            <person name="Alcazar R."/>
            <person name="Noh H.J."/>
            <person name="Russell P."/>
            <person name="Aken B."/>
            <person name="Alfoldi J."/>
            <person name="Amemiya C."/>
            <person name="Azzouzi N."/>
            <person name="Baroiller J.F."/>
            <person name="Barloy-Hubler F."/>
            <person name="Berlin A."/>
            <person name="Bloomquist R."/>
            <person name="Carleton K.L."/>
            <person name="Conte M.A."/>
            <person name="D'Cotta H."/>
            <person name="Eshel O."/>
            <person name="Gaffney L."/>
            <person name="Galibert F."/>
            <person name="Gante H.F."/>
            <person name="Gnerre S."/>
            <person name="Greuter L."/>
            <person name="Guyon R."/>
            <person name="Haddad N.S."/>
            <person name="Haerty W."/>
            <person name="Harris R.M."/>
            <person name="Hofmann H.A."/>
            <person name="Hourlier T."/>
            <person name="Hulata G."/>
            <person name="Jaffe D.B."/>
            <person name="Lara M."/>
            <person name="Lee A.P."/>
            <person name="MacCallum I."/>
            <person name="Mwaiko S."/>
            <person name="Nikaido M."/>
            <person name="Nishihara H."/>
            <person name="Ozouf-Costaz C."/>
            <person name="Penman D.J."/>
            <person name="Przybylski D."/>
            <person name="Rakotomanga M."/>
            <person name="Renn S.C.P."/>
            <person name="Ribeiro F.J."/>
            <person name="Ron M."/>
            <person name="Salzburger W."/>
            <person name="Sanchez-Pulido L."/>
            <person name="Santos M.E."/>
            <person name="Searle S."/>
            <person name="Sharpe T."/>
            <person name="Swofford R."/>
            <person name="Tan F.J."/>
            <person name="Williams L."/>
            <person name="Young S."/>
            <person name="Yin S."/>
            <person name="Okada N."/>
            <person name="Kocher T.D."/>
            <person name="Miska E.A."/>
            <person name="Lander E.S."/>
            <person name="Venkatesh B."/>
            <person name="Fernald R.D."/>
            <person name="Meyer A."/>
            <person name="Ponting C.P."/>
            <person name="Streelman J.T."/>
            <person name="Lindblad-Toh K."/>
            <person name="Seehausen O."/>
            <person name="Di Palma F."/>
        </authorList>
    </citation>
    <scope>NUCLEOTIDE SEQUENCE</scope>
</reference>
<evidence type="ECO:0000256" key="5">
    <source>
        <dbReference type="PROSITE-ProRule" id="PRU00042"/>
    </source>
</evidence>
<dbReference type="Pfam" id="PF23075">
    <property type="entry name" value="zf-C2H2_ZNF462_11"/>
    <property type="match status" value="2"/>
</dbReference>
<feature type="compositionally biased region" description="Polar residues" evidence="6">
    <location>
        <begin position="1475"/>
        <end position="1490"/>
    </location>
</feature>
<feature type="compositionally biased region" description="Basic and acidic residues" evidence="6">
    <location>
        <begin position="292"/>
        <end position="307"/>
    </location>
</feature>